<comment type="caution">
    <text evidence="2">The sequence shown here is derived from an EMBL/GenBank/DDBJ whole genome shotgun (WGS) entry which is preliminary data.</text>
</comment>
<organism evidence="2 3">
    <name type="scientific">Paracoccus cavernae</name>
    <dbReference type="NCBI Taxonomy" id="1571207"/>
    <lineage>
        <taxon>Bacteria</taxon>
        <taxon>Pseudomonadati</taxon>
        <taxon>Pseudomonadota</taxon>
        <taxon>Alphaproteobacteria</taxon>
        <taxon>Rhodobacterales</taxon>
        <taxon>Paracoccaceae</taxon>
        <taxon>Paracoccus</taxon>
    </lineage>
</organism>
<name>A0ABT8D8P7_9RHOB</name>
<reference evidence="3" key="1">
    <citation type="journal article" date="2019" name="Int. J. Syst. Evol. Microbiol.">
        <title>The Global Catalogue of Microorganisms (GCM) 10K type strain sequencing project: providing services to taxonomists for standard genome sequencing and annotation.</title>
        <authorList>
            <consortium name="The Broad Institute Genomics Platform"/>
            <consortium name="The Broad Institute Genome Sequencing Center for Infectious Disease"/>
            <person name="Wu L."/>
            <person name="Ma J."/>
        </authorList>
    </citation>
    <scope>NUCLEOTIDE SEQUENCE [LARGE SCALE GENOMIC DNA]</scope>
    <source>
        <strain evidence="3">CECT 8482</strain>
    </source>
</reference>
<dbReference type="EMBL" id="JAUFRC010000001">
    <property type="protein sequence ID" value="MDN3712298.1"/>
    <property type="molecule type" value="Genomic_DNA"/>
</dbReference>
<dbReference type="Proteomes" id="UP001243846">
    <property type="component" value="Unassembled WGS sequence"/>
</dbReference>
<gene>
    <name evidence="2" type="ORF">QWZ10_11895</name>
</gene>
<sequence length="104" mass="11306">MSAPPVPPPAATPPAAVDPFEDHDHDACAIRVLERAILQSEAEGVRLTPVRKRALEILLDRIAPWALTRCSSGSQPTVSATSLPWPIARWIFWSKTVWPTASSA</sequence>
<dbReference type="RefSeq" id="WP_377787035.1">
    <property type="nucleotide sequence ID" value="NZ_JBHUOC010000001.1"/>
</dbReference>
<feature type="compositionally biased region" description="Pro residues" evidence="1">
    <location>
        <begin position="1"/>
        <end position="12"/>
    </location>
</feature>
<keyword evidence="3" id="KW-1185">Reference proteome</keyword>
<evidence type="ECO:0000256" key="1">
    <source>
        <dbReference type="SAM" id="MobiDB-lite"/>
    </source>
</evidence>
<protein>
    <submittedName>
        <fullName evidence="2">Uncharacterized protein</fullName>
    </submittedName>
</protein>
<proteinExistence type="predicted"/>
<evidence type="ECO:0000313" key="3">
    <source>
        <dbReference type="Proteomes" id="UP001243846"/>
    </source>
</evidence>
<evidence type="ECO:0000313" key="2">
    <source>
        <dbReference type="EMBL" id="MDN3712298.1"/>
    </source>
</evidence>
<feature type="region of interest" description="Disordered" evidence="1">
    <location>
        <begin position="1"/>
        <end position="21"/>
    </location>
</feature>
<accession>A0ABT8D8P7</accession>